<dbReference type="PIRSF" id="PIRSF037945">
    <property type="entry name" value="PGRPs"/>
    <property type="match status" value="1"/>
</dbReference>
<dbReference type="GO" id="GO:0045087">
    <property type="term" value="P:innate immune response"/>
    <property type="evidence" value="ECO:0007669"/>
    <property type="project" value="UniProtKB-KW"/>
</dbReference>
<proteinExistence type="inferred from homology"/>
<comment type="similarity">
    <text evidence="1 6">Belongs to the N-acetylmuramoyl-L-alanine amidase 2 family.</text>
</comment>
<keyword evidence="12" id="KW-1185">Reference proteome</keyword>
<dbReference type="InterPro" id="IPR036505">
    <property type="entry name" value="Amidase/PGRP_sf"/>
</dbReference>
<evidence type="ECO:0000313" key="12">
    <source>
        <dbReference type="Proteomes" id="UP001378592"/>
    </source>
</evidence>
<evidence type="ECO:0000313" key="11">
    <source>
        <dbReference type="EMBL" id="KAK7870742.1"/>
    </source>
</evidence>
<feature type="disulfide bond" evidence="7">
    <location>
        <begin position="67"/>
        <end position="73"/>
    </location>
</feature>
<evidence type="ECO:0000256" key="7">
    <source>
        <dbReference type="PIRSR" id="PIRSR037945-1"/>
    </source>
</evidence>
<reference evidence="11 12" key="1">
    <citation type="submission" date="2024-03" db="EMBL/GenBank/DDBJ databases">
        <title>The genome assembly and annotation of the cricket Gryllus longicercus Weissman &amp; Gray.</title>
        <authorList>
            <person name="Szrajer S."/>
            <person name="Gray D."/>
            <person name="Ylla G."/>
        </authorList>
    </citation>
    <scope>NUCLEOTIDE SEQUENCE [LARGE SCALE GENOMIC DNA]</scope>
    <source>
        <strain evidence="11">DAG 2021-001</strain>
        <tissue evidence="11">Whole body minus gut</tissue>
    </source>
</reference>
<sequence length="196" mass="21533">MELPAGCPILFTALLAVSFSVAVSGQEDICPGVISREKWGGRVPKRIEYMVIPLPYVIIQHTATPKCTSMEECTDRVRSIEADHMNNNGWDDIGPSFLIGGDGNVYEGAGWLHQGAHTRGYNKKSVGIMLIGNFGDSLPVRPQMEALKKLIECGEKQGLLAEDYKLLAHRQVSATQSPGLALFQEIQTWPAWSPRP</sequence>
<dbReference type="GO" id="GO:0042834">
    <property type="term" value="F:peptidoglycan binding"/>
    <property type="evidence" value="ECO:0007669"/>
    <property type="project" value="InterPro"/>
</dbReference>
<feature type="chain" id="PRO_5042912631" description="Peptidoglycan-recognition protein" evidence="8">
    <location>
        <begin position="26"/>
        <end position="196"/>
    </location>
</feature>
<dbReference type="EMBL" id="JAZDUA010000053">
    <property type="protein sequence ID" value="KAK7870742.1"/>
    <property type="molecule type" value="Genomic_DNA"/>
</dbReference>
<protein>
    <recommendedName>
        <fullName evidence="6">Peptidoglycan-recognition protein</fullName>
    </recommendedName>
</protein>
<dbReference type="AlphaFoldDB" id="A0AAN9VZM6"/>
<dbReference type="GO" id="GO:0009253">
    <property type="term" value="P:peptidoglycan catabolic process"/>
    <property type="evidence" value="ECO:0007669"/>
    <property type="project" value="InterPro"/>
</dbReference>
<evidence type="ECO:0000256" key="8">
    <source>
        <dbReference type="SAM" id="SignalP"/>
    </source>
</evidence>
<evidence type="ECO:0000259" key="10">
    <source>
        <dbReference type="SMART" id="SM00701"/>
    </source>
</evidence>
<dbReference type="SUPFAM" id="SSF55846">
    <property type="entry name" value="N-acetylmuramoyl-L-alanine amidase-like"/>
    <property type="match status" value="1"/>
</dbReference>
<name>A0AAN9VZM6_9ORTH</name>
<comment type="caution">
    <text evidence="11">The sequence shown here is derived from an EMBL/GenBank/DDBJ whole genome shotgun (WGS) entry which is preliminary data.</text>
</comment>
<evidence type="ECO:0000256" key="4">
    <source>
        <dbReference type="ARBA" id="ARBA00022859"/>
    </source>
</evidence>
<dbReference type="PANTHER" id="PTHR11022">
    <property type="entry name" value="PEPTIDOGLYCAN RECOGNITION PROTEIN"/>
    <property type="match status" value="1"/>
</dbReference>
<feature type="domain" description="Peptidoglycan recognition protein family" evidence="10">
    <location>
        <begin position="31"/>
        <end position="173"/>
    </location>
</feature>
<dbReference type="PANTHER" id="PTHR11022:SF74">
    <property type="entry name" value="PEPTIDOGLYCAN-RECOGNITION PROTEIN SA"/>
    <property type="match status" value="1"/>
</dbReference>
<evidence type="ECO:0000256" key="2">
    <source>
        <dbReference type="ARBA" id="ARBA00022588"/>
    </source>
</evidence>
<accession>A0AAN9VZM6</accession>
<dbReference type="InterPro" id="IPR006619">
    <property type="entry name" value="PGRP_domain_met/bac"/>
</dbReference>
<dbReference type="SMART" id="SM00644">
    <property type="entry name" value="Ami_2"/>
    <property type="match status" value="1"/>
</dbReference>
<keyword evidence="2 6" id="KW-0399">Innate immunity</keyword>
<feature type="disulfide bond" evidence="7">
    <location>
        <begin position="30"/>
        <end position="153"/>
    </location>
</feature>
<dbReference type="CDD" id="cd06583">
    <property type="entry name" value="PGRP"/>
    <property type="match status" value="1"/>
</dbReference>
<dbReference type="SMART" id="SM00701">
    <property type="entry name" value="PGRP"/>
    <property type="match status" value="1"/>
</dbReference>
<feature type="domain" description="N-acetylmuramoyl-L-alanine amidase" evidence="9">
    <location>
        <begin position="41"/>
        <end position="179"/>
    </location>
</feature>
<keyword evidence="4 6" id="KW-0391">Immunity</keyword>
<dbReference type="Gene3D" id="3.40.80.10">
    <property type="entry name" value="Peptidoglycan recognition protein-like"/>
    <property type="match status" value="1"/>
</dbReference>
<dbReference type="InterPro" id="IPR015510">
    <property type="entry name" value="PGRP"/>
</dbReference>
<evidence type="ECO:0000256" key="5">
    <source>
        <dbReference type="ARBA" id="ARBA00023157"/>
    </source>
</evidence>
<dbReference type="Proteomes" id="UP001378592">
    <property type="component" value="Unassembled WGS sequence"/>
</dbReference>
<dbReference type="Pfam" id="PF01510">
    <property type="entry name" value="Amidase_2"/>
    <property type="match status" value="1"/>
</dbReference>
<feature type="signal peptide" evidence="8">
    <location>
        <begin position="1"/>
        <end position="25"/>
    </location>
</feature>
<keyword evidence="5 7" id="KW-1015">Disulfide bond</keyword>
<dbReference type="GO" id="GO:0008745">
    <property type="term" value="F:N-acetylmuramoyl-L-alanine amidase activity"/>
    <property type="evidence" value="ECO:0007669"/>
    <property type="project" value="InterPro"/>
</dbReference>
<keyword evidence="3 8" id="KW-0732">Signal</keyword>
<dbReference type="GO" id="GO:0008270">
    <property type="term" value="F:zinc ion binding"/>
    <property type="evidence" value="ECO:0007669"/>
    <property type="project" value="InterPro"/>
</dbReference>
<organism evidence="11 12">
    <name type="scientific">Gryllus longicercus</name>
    <dbReference type="NCBI Taxonomy" id="2509291"/>
    <lineage>
        <taxon>Eukaryota</taxon>
        <taxon>Metazoa</taxon>
        <taxon>Ecdysozoa</taxon>
        <taxon>Arthropoda</taxon>
        <taxon>Hexapoda</taxon>
        <taxon>Insecta</taxon>
        <taxon>Pterygota</taxon>
        <taxon>Neoptera</taxon>
        <taxon>Polyneoptera</taxon>
        <taxon>Orthoptera</taxon>
        <taxon>Ensifera</taxon>
        <taxon>Gryllidea</taxon>
        <taxon>Grylloidea</taxon>
        <taxon>Gryllidae</taxon>
        <taxon>Gryllinae</taxon>
        <taxon>Gryllus</taxon>
    </lineage>
</organism>
<evidence type="ECO:0000256" key="6">
    <source>
        <dbReference type="PIRNR" id="PIRNR037945"/>
    </source>
</evidence>
<dbReference type="InterPro" id="IPR017331">
    <property type="entry name" value="Peptidoglycan_recognition"/>
</dbReference>
<dbReference type="FunFam" id="3.40.80.10:FF:000001">
    <property type="entry name" value="Peptidoglycan recognition protein 1"/>
    <property type="match status" value="1"/>
</dbReference>
<gene>
    <name evidence="11" type="ORF">R5R35_009892</name>
</gene>
<evidence type="ECO:0000259" key="9">
    <source>
        <dbReference type="SMART" id="SM00644"/>
    </source>
</evidence>
<evidence type="ECO:0000256" key="3">
    <source>
        <dbReference type="ARBA" id="ARBA00022729"/>
    </source>
</evidence>
<evidence type="ECO:0000256" key="1">
    <source>
        <dbReference type="ARBA" id="ARBA00007553"/>
    </source>
</evidence>
<dbReference type="InterPro" id="IPR002502">
    <property type="entry name" value="Amidase_domain"/>
</dbReference>